<accession>A0A8B5Y4Z5</accession>
<reference evidence="1 2" key="1">
    <citation type="submission" date="2019-07" db="EMBL/GenBank/DDBJ databases">
        <title>Genome assembly of Bacillus simplex strain GGC-P6A.</title>
        <authorList>
            <person name="Jennings M.E."/>
            <person name="Barton H.A."/>
        </authorList>
    </citation>
    <scope>NUCLEOTIDE SEQUENCE [LARGE SCALE GENOMIC DNA]</scope>
    <source>
        <strain evidence="1 2">GGC-P6A</strain>
    </source>
</reference>
<dbReference type="RefSeq" id="WP_144476894.1">
    <property type="nucleotide sequence ID" value="NZ_JARMTY010000026.1"/>
</dbReference>
<proteinExistence type="predicted"/>
<organism evidence="1 2">
    <name type="scientific">Peribacillus simplex</name>
    <dbReference type="NCBI Taxonomy" id="1478"/>
    <lineage>
        <taxon>Bacteria</taxon>
        <taxon>Bacillati</taxon>
        <taxon>Bacillota</taxon>
        <taxon>Bacilli</taxon>
        <taxon>Bacillales</taxon>
        <taxon>Bacillaceae</taxon>
        <taxon>Peribacillus</taxon>
    </lineage>
</organism>
<name>A0A8B5Y4Z5_9BACI</name>
<dbReference type="EMBL" id="VNKI01000001">
    <property type="protein sequence ID" value="TVX84149.1"/>
    <property type="molecule type" value="Genomic_DNA"/>
</dbReference>
<dbReference type="Proteomes" id="UP000317770">
    <property type="component" value="Unassembled WGS sequence"/>
</dbReference>
<sequence>MNKQEKVTKYFALFTRLEVIAPKTAAMMVDFLSKYVPIPKEFHKSWELKSLHDWMTENQNFEAERIENNIKSEQDYQKKLITSIVSSSTWLNQINGITESQKRDLVAWKNFIKRYGKGTGNNKRYLADARKEMEKAQSAIPVWIIPVNQVIENFPIYNDKLR</sequence>
<evidence type="ECO:0000313" key="2">
    <source>
        <dbReference type="Proteomes" id="UP000317770"/>
    </source>
</evidence>
<dbReference type="AlphaFoldDB" id="A0A8B5Y4Z5"/>
<evidence type="ECO:0000313" key="1">
    <source>
        <dbReference type="EMBL" id="TVX84149.1"/>
    </source>
</evidence>
<gene>
    <name evidence="1" type="ORF">FQP34_02735</name>
</gene>
<protein>
    <submittedName>
        <fullName evidence="1">Uncharacterized protein</fullName>
    </submittedName>
</protein>
<comment type="caution">
    <text evidence="1">The sequence shown here is derived from an EMBL/GenBank/DDBJ whole genome shotgun (WGS) entry which is preliminary data.</text>
</comment>